<dbReference type="AlphaFoldDB" id="A0A3B4ADV5"/>
<sequence>IGLYTFVGDLFMVPDDPLGRGGPHLDEFLSTAIRYHKQSQHPSLKREHFTSMGQTWTRPETEPGLRPGPRAERSPHETTLLRQQLCQVFPGQDSMVTLVLQSHPKETDINALSALLLEEN</sequence>
<dbReference type="Gene3D" id="3.40.50.11980">
    <property type="match status" value="1"/>
</dbReference>
<accession>A0A3B4ADV5</accession>
<dbReference type="InterPro" id="IPR051101">
    <property type="entry name" value="ZC3H12/N4BP1_RNase_Reg"/>
</dbReference>
<evidence type="ECO:0000256" key="1">
    <source>
        <dbReference type="SAM" id="MobiDB-lite"/>
    </source>
</evidence>
<keyword evidence="4" id="KW-1185">Reference proteome</keyword>
<feature type="domain" description="N4BP1 C-terminal UBA" evidence="2">
    <location>
        <begin position="72"/>
        <end position="118"/>
    </location>
</feature>
<dbReference type="PANTHER" id="PTHR12876:SF28">
    <property type="entry name" value="PROTEIN KHNYN"/>
    <property type="match status" value="1"/>
</dbReference>
<feature type="region of interest" description="Disordered" evidence="1">
    <location>
        <begin position="39"/>
        <end position="79"/>
    </location>
</feature>
<dbReference type="InterPro" id="IPR056578">
    <property type="entry name" value="UBA_N4BP1_C"/>
</dbReference>
<dbReference type="GO" id="GO:0036464">
    <property type="term" value="C:cytoplasmic ribonucleoprotein granule"/>
    <property type="evidence" value="ECO:0007669"/>
    <property type="project" value="TreeGrafter"/>
</dbReference>
<evidence type="ECO:0000313" key="4">
    <source>
        <dbReference type="Proteomes" id="UP000261520"/>
    </source>
</evidence>
<dbReference type="GO" id="GO:0003729">
    <property type="term" value="F:mRNA binding"/>
    <property type="evidence" value="ECO:0007669"/>
    <property type="project" value="TreeGrafter"/>
</dbReference>
<dbReference type="GO" id="GO:0004521">
    <property type="term" value="F:RNA endonuclease activity"/>
    <property type="evidence" value="ECO:0007669"/>
    <property type="project" value="TreeGrafter"/>
</dbReference>
<reference evidence="3" key="1">
    <citation type="submission" date="2025-08" db="UniProtKB">
        <authorList>
            <consortium name="Ensembl"/>
        </authorList>
    </citation>
    <scope>IDENTIFICATION</scope>
</reference>
<dbReference type="Ensembl" id="ENSPMGT00000016262.1">
    <property type="protein sequence ID" value="ENSPMGP00000015252.1"/>
    <property type="gene ID" value="ENSPMGG00000012498.1"/>
</dbReference>
<protein>
    <recommendedName>
        <fullName evidence="2">N4BP1 C-terminal UBA domain-containing protein</fullName>
    </recommendedName>
</protein>
<feature type="compositionally biased region" description="Basic and acidic residues" evidence="1">
    <location>
        <begin position="59"/>
        <end position="76"/>
    </location>
</feature>
<dbReference type="Proteomes" id="UP000261520">
    <property type="component" value="Unplaced"/>
</dbReference>
<evidence type="ECO:0000313" key="3">
    <source>
        <dbReference type="Ensembl" id="ENSPMGP00000015252.1"/>
    </source>
</evidence>
<proteinExistence type="predicted"/>
<dbReference type="PANTHER" id="PTHR12876">
    <property type="entry name" value="N4BP1-RELATED"/>
    <property type="match status" value="1"/>
</dbReference>
<name>A0A3B4ADV5_9GOBI</name>
<dbReference type="GO" id="GO:0005634">
    <property type="term" value="C:nucleus"/>
    <property type="evidence" value="ECO:0007669"/>
    <property type="project" value="TreeGrafter"/>
</dbReference>
<evidence type="ECO:0000259" key="2">
    <source>
        <dbReference type="Pfam" id="PF23054"/>
    </source>
</evidence>
<organism evidence="3 4">
    <name type="scientific">Periophthalmus magnuspinnatus</name>
    <dbReference type="NCBI Taxonomy" id="409849"/>
    <lineage>
        <taxon>Eukaryota</taxon>
        <taxon>Metazoa</taxon>
        <taxon>Chordata</taxon>
        <taxon>Craniata</taxon>
        <taxon>Vertebrata</taxon>
        <taxon>Euteleostomi</taxon>
        <taxon>Actinopterygii</taxon>
        <taxon>Neopterygii</taxon>
        <taxon>Teleostei</taxon>
        <taxon>Neoteleostei</taxon>
        <taxon>Acanthomorphata</taxon>
        <taxon>Gobiaria</taxon>
        <taxon>Gobiiformes</taxon>
        <taxon>Gobioidei</taxon>
        <taxon>Gobiidae</taxon>
        <taxon>Oxudercinae</taxon>
        <taxon>Periophthalmus</taxon>
    </lineage>
</organism>
<reference evidence="3" key="2">
    <citation type="submission" date="2025-09" db="UniProtKB">
        <authorList>
            <consortium name="Ensembl"/>
        </authorList>
    </citation>
    <scope>IDENTIFICATION</scope>
</reference>
<dbReference type="Pfam" id="PF23054">
    <property type="entry name" value="UBA_N4BP1_C"/>
    <property type="match status" value="1"/>
</dbReference>